<dbReference type="AlphaFoldDB" id="A0A0L0N1A8"/>
<protein>
    <submittedName>
        <fullName evidence="1">Ribonuclease P protein subunit p40</fullName>
    </submittedName>
</protein>
<gene>
    <name evidence="1" type="ORF">TOPH_07857</name>
</gene>
<dbReference type="EMBL" id="LFRF01000035">
    <property type="protein sequence ID" value="KND87560.1"/>
    <property type="molecule type" value="Genomic_DNA"/>
</dbReference>
<name>A0A0L0N1A8_TOLOC</name>
<sequence>MFPQPSSSIYQSSTCFVTYGTMGHVDLKQPPQRSEPWMTIAAQDFIHKVPRVPTSRIPRPLIWLTVLKVDLIVPRECYAVLHQKLVEQRQQPCYARVTMTLGQVLEGDFFTEYIKKGDILMLSEGRATTDNTFTLRKGTLTMYLDKETFERGGLVGKPYGAKGNRGFKPRWVVSYDLTSPSMVHGKRGFSRLLRACETVLDKPLEWLFCNAHTSTSSPDPLEKYKPVRYTVEPTQSQKKETAQVMLAVPSSILSNGDRPALEETATELYEWLSLVRLQSPRVAASDTIDPYLSRYTAPSSEAGCHTQVYMLSWQGCIAAGWLRDLVTDVLTACSPQQWFSISATGFSRTVPGNSNDLTLLRPSGAAGEYLMWETRSLD</sequence>
<dbReference type="PANTHER" id="PTHR15396">
    <property type="entry name" value="RIBONUCLEASE P PROTEIN SUBUNIT P40"/>
    <property type="match status" value="1"/>
</dbReference>
<dbReference type="GO" id="GO:0000171">
    <property type="term" value="F:ribonuclease MRP activity"/>
    <property type="evidence" value="ECO:0007669"/>
    <property type="project" value="TreeGrafter"/>
</dbReference>
<dbReference type="OrthoDB" id="63112at2759"/>
<dbReference type="STRING" id="1163406.A0A0L0N1A8"/>
<dbReference type="GO" id="GO:0000447">
    <property type="term" value="P:endonucleolytic cleavage in ITS1 to separate SSU-rRNA from 5.8S rRNA and LSU-rRNA from tricistronic rRNA transcript (SSU-rRNA, 5.8S rRNA, LSU-rRNA)"/>
    <property type="evidence" value="ECO:0007669"/>
    <property type="project" value="TreeGrafter"/>
</dbReference>
<dbReference type="GO" id="GO:0030681">
    <property type="term" value="C:multimeric ribonuclease P complex"/>
    <property type="evidence" value="ECO:0007669"/>
    <property type="project" value="TreeGrafter"/>
</dbReference>
<dbReference type="Pfam" id="PF08584">
    <property type="entry name" value="Ribonuc_P_40"/>
    <property type="match status" value="1"/>
</dbReference>
<dbReference type="PANTHER" id="PTHR15396:SF1">
    <property type="entry name" value="RIBONUCLEASE P PROTEIN SUBUNIT P40"/>
    <property type="match status" value="1"/>
</dbReference>
<dbReference type="GO" id="GO:0000172">
    <property type="term" value="C:ribonuclease MRP complex"/>
    <property type="evidence" value="ECO:0007669"/>
    <property type="project" value="TreeGrafter"/>
</dbReference>
<comment type="caution">
    <text evidence="1">The sequence shown here is derived from an EMBL/GenBank/DDBJ whole genome shotgun (WGS) entry which is preliminary data.</text>
</comment>
<organism evidence="1 2">
    <name type="scientific">Tolypocladium ophioglossoides (strain CBS 100239)</name>
    <name type="common">Snaketongue truffleclub</name>
    <name type="synonym">Elaphocordyceps ophioglossoides</name>
    <dbReference type="NCBI Taxonomy" id="1163406"/>
    <lineage>
        <taxon>Eukaryota</taxon>
        <taxon>Fungi</taxon>
        <taxon>Dikarya</taxon>
        <taxon>Ascomycota</taxon>
        <taxon>Pezizomycotina</taxon>
        <taxon>Sordariomycetes</taxon>
        <taxon>Hypocreomycetidae</taxon>
        <taxon>Hypocreales</taxon>
        <taxon>Ophiocordycipitaceae</taxon>
        <taxon>Tolypocladium</taxon>
    </lineage>
</organism>
<dbReference type="GO" id="GO:0004526">
    <property type="term" value="F:ribonuclease P activity"/>
    <property type="evidence" value="ECO:0007669"/>
    <property type="project" value="TreeGrafter"/>
</dbReference>
<keyword evidence="2" id="KW-1185">Reference proteome</keyword>
<evidence type="ECO:0000313" key="2">
    <source>
        <dbReference type="Proteomes" id="UP000036947"/>
    </source>
</evidence>
<dbReference type="InterPro" id="IPR013893">
    <property type="entry name" value="RNase_P_Rpp40"/>
</dbReference>
<accession>A0A0L0N1A8</accession>
<reference evidence="1 2" key="1">
    <citation type="journal article" date="2015" name="BMC Genomics">
        <title>The genome of the truffle-parasite Tolypocladium ophioglossoides and the evolution of antifungal peptaibiotics.</title>
        <authorList>
            <person name="Quandt C.A."/>
            <person name="Bushley K.E."/>
            <person name="Spatafora J.W."/>
        </authorList>
    </citation>
    <scope>NUCLEOTIDE SEQUENCE [LARGE SCALE GENOMIC DNA]</scope>
    <source>
        <strain evidence="1 2">CBS 100239</strain>
    </source>
</reference>
<dbReference type="Proteomes" id="UP000036947">
    <property type="component" value="Unassembled WGS sequence"/>
</dbReference>
<proteinExistence type="predicted"/>
<dbReference type="GO" id="GO:0001682">
    <property type="term" value="P:tRNA 5'-leader removal"/>
    <property type="evidence" value="ECO:0007669"/>
    <property type="project" value="InterPro"/>
</dbReference>
<evidence type="ECO:0000313" key="1">
    <source>
        <dbReference type="EMBL" id="KND87560.1"/>
    </source>
</evidence>